<accession>A0A803JBX6</accession>
<proteinExistence type="predicted"/>
<dbReference type="PANTHER" id="PTHR31635">
    <property type="entry name" value="REVERSE TRANSCRIPTASE DOMAIN-CONTAINING PROTEIN-RELATED"/>
    <property type="match status" value="1"/>
</dbReference>
<sequence length="461" mass="54609">MNLSWFGRIHALKMTLLPKMLYLFRTLPIPLPDQDLKTMQRKIFKFIWADKHPRITRQTMYRSKQQGGLSVPQLQNYYIAAQLIPLIHMHALNPPKWVTILKHPLYPTSPCALLWLPPLKRPKYPDPFLSHSMTVWDKYKHSAKLISPTLPATPIFGNPLFPPGLSFAAFQWWMSKGLQFIYNFYSLTGLKTWPMIQNIYNPPPMEIFHYQQINHFIRTTNKDRSTLTPTYFEKVCIKYPYSKGLISNLYNLLAGIHLQDPLPYTQAWCKDLNTTITDENWTQIWQTTASCSRNTSLLETTYKVLMRWYMVPSRLHKINPQISKDCFRRCGHTGSMFHIWWDCPNVQRYWSRIYNIIYSVTQINLRKDPQNALLNGKIPNLNRYTRSLISFIFLTAKITIAKFWKTTQIPISHFKSKMNWVMVNERLTSVLLDKHDKFLKIWEPWYTYAFPHANDLFSFTS</sequence>
<dbReference type="GeneTree" id="ENSGT00940000163630"/>
<dbReference type="AlphaFoldDB" id="A0A803JBX6"/>
<dbReference type="Ensembl" id="ENSXETT00000124292">
    <property type="protein sequence ID" value="ENSXETP00000105365"/>
    <property type="gene ID" value="ENSXETG00000046337"/>
</dbReference>
<reference evidence="1" key="2">
    <citation type="submission" date="2021-03" db="UniProtKB">
        <authorList>
            <consortium name="Ensembl"/>
        </authorList>
    </citation>
    <scope>IDENTIFICATION</scope>
</reference>
<name>A0A803JBX6_XENTR</name>
<organism evidence="1">
    <name type="scientific">Xenopus tropicalis</name>
    <name type="common">Western clawed frog</name>
    <name type="synonym">Silurana tropicalis</name>
    <dbReference type="NCBI Taxonomy" id="8364"/>
    <lineage>
        <taxon>Eukaryota</taxon>
        <taxon>Metazoa</taxon>
        <taxon>Chordata</taxon>
        <taxon>Craniata</taxon>
        <taxon>Vertebrata</taxon>
        <taxon>Euteleostomi</taxon>
        <taxon>Amphibia</taxon>
        <taxon>Batrachia</taxon>
        <taxon>Anura</taxon>
        <taxon>Pipoidea</taxon>
        <taxon>Pipidae</taxon>
        <taxon>Xenopodinae</taxon>
        <taxon>Xenopus</taxon>
        <taxon>Silurana</taxon>
    </lineage>
</organism>
<dbReference type="InParanoid" id="A0A803JBX6"/>
<evidence type="ECO:0000313" key="1">
    <source>
        <dbReference type="Ensembl" id="ENSXETP00000105365"/>
    </source>
</evidence>
<evidence type="ECO:0008006" key="2">
    <source>
        <dbReference type="Google" id="ProtNLM"/>
    </source>
</evidence>
<reference evidence="1" key="1">
    <citation type="journal article" date="2010" name="Science">
        <title>The genome of the Western clawed frog Xenopus tropicalis.</title>
        <authorList>
            <person name="Hellsten U."/>
            <person name="Harland R.M."/>
            <person name="Gilchrist M.J."/>
            <person name="Hendrix D."/>
            <person name="Jurka J."/>
            <person name="Kapitonov V."/>
            <person name="Ovcharenko I."/>
            <person name="Putnam N.H."/>
            <person name="Shu S."/>
            <person name="Taher L."/>
            <person name="Blitz I.L."/>
            <person name="Blumberg B."/>
            <person name="Dichmann D.S."/>
            <person name="Dubchak I."/>
            <person name="Amaya E."/>
            <person name="Detter J.C."/>
            <person name="Fletcher R."/>
            <person name="Gerhard D.S."/>
            <person name="Goodstein D."/>
            <person name="Graves T."/>
            <person name="Grigoriev I.V."/>
            <person name="Grimwood J."/>
            <person name="Kawashima T."/>
            <person name="Lindquist E."/>
            <person name="Lucas S.M."/>
            <person name="Mead P.E."/>
            <person name="Mitros T."/>
            <person name="Ogino H."/>
            <person name="Ohta Y."/>
            <person name="Poliakov A.V."/>
            <person name="Pollet N."/>
            <person name="Robert J."/>
            <person name="Salamov A."/>
            <person name="Sater A.K."/>
            <person name="Schmutz J."/>
            <person name="Terry A."/>
            <person name="Vize P.D."/>
            <person name="Warren W.C."/>
            <person name="Wells D."/>
            <person name="Wills A."/>
            <person name="Wilson R.K."/>
            <person name="Zimmerman L.B."/>
            <person name="Zorn A.M."/>
            <person name="Grainger R."/>
            <person name="Grammer T."/>
            <person name="Khokha M.K."/>
            <person name="Richardson P.M."/>
            <person name="Rokhsar D.S."/>
        </authorList>
    </citation>
    <scope>NUCLEOTIDE SEQUENCE [LARGE SCALE GENOMIC DNA]</scope>
    <source>
        <strain evidence="1">Nigerian</strain>
    </source>
</reference>
<dbReference type="PANTHER" id="PTHR31635:SF196">
    <property type="entry name" value="REVERSE TRANSCRIPTASE DOMAIN-CONTAINING PROTEIN-RELATED"/>
    <property type="match status" value="1"/>
</dbReference>
<protein>
    <recommendedName>
        <fullName evidence="2">Reverse transcriptase zinc-binding domain-containing protein</fullName>
    </recommendedName>
</protein>